<accession>A0A933GMU3</accession>
<evidence type="ECO:0000256" key="3">
    <source>
        <dbReference type="ARBA" id="ARBA00023004"/>
    </source>
</evidence>
<dbReference type="InterPro" id="IPR009056">
    <property type="entry name" value="Cyt_c-like_dom"/>
</dbReference>
<keyword evidence="3 4" id="KW-0408">Iron</keyword>
<dbReference type="Proteomes" id="UP000772181">
    <property type="component" value="Unassembled WGS sequence"/>
</dbReference>
<reference evidence="6" key="1">
    <citation type="submission" date="2020-07" db="EMBL/GenBank/DDBJ databases">
        <title>Huge and variable diversity of episymbiotic CPR bacteria and DPANN archaea in groundwater ecosystems.</title>
        <authorList>
            <person name="He C.Y."/>
            <person name="Keren R."/>
            <person name="Whittaker M."/>
            <person name="Farag I.F."/>
            <person name="Doudna J."/>
            <person name="Cate J.H.D."/>
            <person name="Banfield J.F."/>
        </authorList>
    </citation>
    <scope>NUCLEOTIDE SEQUENCE</scope>
    <source>
        <strain evidence="6">NC_groundwater_1482_Ag_S-0.65um_47_24</strain>
    </source>
</reference>
<keyword evidence="1 4" id="KW-0349">Heme</keyword>
<protein>
    <submittedName>
        <fullName evidence="6">C-type cytochrome</fullName>
    </submittedName>
</protein>
<organism evidence="6 7">
    <name type="scientific">Tectimicrobiota bacterium</name>
    <dbReference type="NCBI Taxonomy" id="2528274"/>
    <lineage>
        <taxon>Bacteria</taxon>
        <taxon>Pseudomonadati</taxon>
        <taxon>Nitrospinota/Tectimicrobiota group</taxon>
        <taxon>Candidatus Tectimicrobiota</taxon>
    </lineage>
</organism>
<dbReference type="GO" id="GO:0020037">
    <property type="term" value="F:heme binding"/>
    <property type="evidence" value="ECO:0007669"/>
    <property type="project" value="InterPro"/>
</dbReference>
<dbReference type="SUPFAM" id="SSF46626">
    <property type="entry name" value="Cytochrome c"/>
    <property type="match status" value="1"/>
</dbReference>
<dbReference type="GO" id="GO:0009055">
    <property type="term" value="F:electron transfer activity"/>
    <property type="evidence" value="ECO:0007669"/>
    <property type="project" value="InterPro"/>
</dbReference>
<evidence type="ECO:0000259" key="5">
    <source>
        <dbReference type="PROSITE" id="PS51007"/>
    </source>
</evidence>
<dbReference type="PROSITE" id="PS51007">
    <property type="entry name" value="CYTC"/>
    <property type="match status" value="1"/>
</dbReference>
<evidence type="ECO:0000313" key="6">
    <source>
        <dbReference type="EMBL" id="MBI4596035.1"/>
    </source>
</evidence>
<gene>
    <name evidence="6" type="ORF">HY730_06615</name>
</gene>
<dbReference type="InterPro" id="IPR036909">
    <property type="entry name" value="Cyt_c-like_dom_sf"/>
</dbReference>
<feature type="domain" description="Cytochrome c" evidence="5">
    <location>
        <begin position="46"/>
        <end position="138"/>
    </location>
</feature>
<dbReference type="Gene3D" id="1.10.760.10">
    <property type="entry name" value="Cytochrome c-like domain"/>
    <property type="match status" value="1"/>
</dbReference>
<dbReference type="GO" id="GO:0046872">
    <property type="term" value="F:metal ion binding"/>
    <property type="evidence" value="ECO:0007669"/>
    <property type="project" value="UniProtKB-KW"/>
</dbReference>
<dbReference type="AlphaFoldDB" id="A0A933GMU3"/>
<evidence type="ECO:0000256" key="2">
    <source>
        <dbReference type="ARBA" id="ARBA00022723"/>
    </source>
</evidence>
<proteinExistence type="predicted"/>
<evidence type="ECO:0000313" key="7">
    <source>
        <dbReference type="Proteomes" id="UP000772181"/>
    </source>
</evidence>
<evidence type="ECO:0000256" key="1">
    <source>
        <dbReference type="ARBA" id="ARBA00022617"/>
    </source>
</evidence>
<dbReference type="EMBL" id="JACQWF010000294">
    <property type="protein sequence ID" value="MBI4596035.1"/>
    <property type="molecule type" value="Genomic_DNA"/>
</dbReference>
<keyword evidence="2 4" id="KW-0479">Metal-binding</keyword>
<sequence length="142" mass="15633">MSSKIKIIFVLCMSFIWLVLMGEISTAKKMDTAPNNIPGTIKATSERLLRGKAIYSYYCSPCHGPEGTGLGPNAGNLATRPRNFTDKLYMDTKSDRDLFQVIKGGGSMVGLSFLMPPWGGTLLEQELFDIIVYLRTFEAAGK</sequence>
<evidence type="ECO:0000256" key="4">
    <source>
        <dbReference type="PROSITE-ProRule" id="PRU00433"/>
    </source>
</evidence>
<comment type="caution">
    <text evidence="6">The sequence shown here is derived from an EMBL/GenBank/DDBJ whole genome shotgun (WGS) entry which is preliminary data.</text>
</comment>
<dbReference type="Pfam" id="PF13442">
    <property type="entry name" value="Cytochrome_CBB3"/>
    <property type="match status" value="1"/>
</dbReference>
<name>A0A933GMU3_UNCTE</name>